<organism evidence="1 2">
    <name type="scientific">Solanum commersonii</name>
    <name type="common">Commerson's wild potato</name>
    <name type="synonym">Commerson's nightshade</name>
    <dbReference type="NCBI Taxonomy" id="4109"/>
    <lineage>
        <taxon>Eukaryota</taxon>
        <taxon>Viridiplantae</taxon>
        <taxon>Streptophyta</taxon>
        <taxon>Embryophyta</taxon>
        <taxon>Tracheophyta</taxon>
        <taxon>Spermatophyta</taxon>
        <taxon>Magnoliopsida</taxon>
        <taxon>eudicotyledons</taxon>
        <taxon>Gunneridae</taxon>
        <taxon>Pentapetalae</taxon>
        <taxon>asterids</taxon>
        <taxon>lamiids</taxon>
        <taxon>Solanales</taxon>
        <taxon>Solanaceae</taxon>
        <taxon>Solanoideae</taxon>
        <taxon>Solaneae</taxon>
        <taxon>Solanum</taxon>
    </lineage>
</organism>
<comment type="caution">
    <text evidence="1">The sequence shown here is derived from an EMBL/GenBank/DDBJ whole genome shotgun (WGS) entry which is preliminary data.</text>
</comment>
<reference evidence="1 2" key="1">
    <citation type="submission" date="2020-09" db="EMBL/GenBank/DDBJ databases">
        <title>De no assembly of potato wild relative species, Solanum commersonii.</title>
        <authorList>
            <person name="Cho K."/>
        </authorList>
    </citation>
    <scope>NUCLEOTIDE SEQUENCE [LARGE SCALE GENOMIC DNA]</scope>
    <source>
        <strain evidence="1">LZ3.2</strain>
        <tissue evidence="1">Leaf</tissue>
    </source>
</reference>
<proteinExistence type="predicted"/>
<accession>A0A9J6A7W7</accession>
<dbReference type="Proteomes" id="UP000824120">
    <property type="component" value="Chromosome 2"/>
</dbReference>
<protein>
    <submittedName>
        <fullName evidence="1">Uncharacterized protein</fullName>
    </submittedName>
</protein>
<evidence type="ECO:0000313" key="1">
    <source>
        <dbReference type="EMBL" id="KAG5620758.1"/>
    </source>
</evidence>
<gene>
    <name evidence="1" type="ORF">H5410_005976</name>
</gene>
<dbReference type="EMBL" id="JACXVP010000002">
    <property type="protein sequence ID" value="KAG5620758.1"/>
    <property type="molecule type" value="Genomic_DNA"/>
</dbReference>
<dbReference type="AlphaFoldDB" id="A0A9J6A7W7"/>
<sequence>VYLAHGKKSKRLTEESVLPVPSSSLQERYKYLPLCTLSNEKLTSFGVDLAECFCFNSLELDTIEDIFNCGSLARKLIDSTYNIYSAGSSGNSAVAIFYSAGNFGNSSAALCYNIVLEILERVELSYNFYRVGKSKKMLEILERVELSNNFYRVENSGKSWFARSVDARDKRRTIFQLIDSTFNINSAGSFGNSVVAILYSAGKFGKSDAAICYNIMLEILERLELSYNFYRVGKSKKIPILSLRQRYKYLPLCNLSNERMSNFGVDPAECFCYNSLELDTIEHIFNSRSFARKLIDSVYSIYSVGSSGNSAATVLYSARNSGNSAVAFYVGNFGNSAAAIFYNIVLEILERVELSYNFYRVGNSGQSWFASSTDA</sequence>
<name>A0A9J6A7W7_SOLCO</name>
<feature type="non-terminal residue" evidence="1">
    <location>
        <position position="1"/>
    </location>
</feature>
<evidence type="ECO:0000313" key="2">
    <source>
        <dbReference type="Proteomes" id="UP000824120"/>
    </source>
</evidence>
<keyword evidence="2" id="KW-1185">Reference proteome</keyword>